<dbReference type="AlphaFoldDB" id="A0AAV8UMM9"/>
<dbReference type="EMBL" id="JAMWBK010000010">
    <property type="protein sequence ID" value="KAJ8901901.1"/>
    <property type="molecule type" value="Genomic_DNA"/>
</dbReference>
<evidence type="ECO:0000313" key="1">
    <source>
        <dbReference type="EMBL" id="KAJ8901901.1"/>
    </source>
</evidence>
<reference evidence="1 2" key="1">
    <citation type="journal article" date="2023" name="Nat. Commun.">
        <title>Origin of minicircular mitochondrial genomes in red algae.</title>
        <authorList>
            <person name="Lee Y."/>
            <person name="Cho C.H."/>
            <person name="Lee Y.M."/>
            <person name="Park S.I."/>
            <person name="Yang J.H."/>
            <person name="West J.A."/>
            <person name="Bhattacharya D."/>
            <person name="Yoon H.S."/>
        </authorList>
    </citation>
    <scope>NUCLEOTIDE SEQUENCE [LARGE SCALE GENOMIC DNA]</scope>
    <source>
        <strain evidence="1 2">CCMP1338</strain>
        <tissue evidence="1">Whole cell</tissue>
    </source>
</reference>
<comment type="caution">
    <text evidence="1">The sequence shown here is derived from an EMBL/GenBank/DDBJ whole genome shotgun (WGS) entry which is preliminary data.</text>
</comment>
<dbReference type="SUPFAM" id="SSF54909">
    <property type="entry name" value="Dimeric alpha+beta barrel"/>
    <property type="match status" value="1"/>
</dbReference>
<dbReference type="InterPro" id="IPR011008">
    <property type="entry name" value="Dimeric_a/b-barrel"/>
</dbReference>
<dbReference type="Proteomes" id="UP001157974">
    <property type="component" value="Unassembled WGS sequence"/>
</dbReference>
<evidence type="ECO:0008006" key="3">
    <source>
        <dbReference type="Google" id="ProtNLM"/>
    </source>
</evidence>
<gene>
    <name evidence="1" type="ORF">NDN08_004105</name>
</gene>
<proteinExistence type="predicted"/>
<keyword evidence="2" id="KW-1185">Reference proteome</keyword>
<accession>A0AAV8UMM9</accession>
<protein>
    <recommendedName>
        <fullName evidence="3">ABM domain-containing protein</fullName>
    </recommendedName>
</protein>
<organism evidence="1 2">
    <name type="scientific">Rhodosorus marinus</name>
    <dbReference type="NCBI Taxonomy" id="101924"/>
    <lineage>
        <taxon>Eukaryota</taxon>
        <taxon>Rhodophyta</taxon>
        <taxon>Stylonematophyceae</taxon>
        <taxon>Stylonematales</taxon>
        <taxon>Stylonemataceae</taxon>
        <taxon>Rhodosorus</taxon>
    </lineage>
</organism>
<evidence type="ECO:0000313" key="2">
    <source>
        <dbReference type="Proteomes" id="UP001157974"/>
    </source>
</evidence>
<name>A0AAV8UMM9_9RHOD</name>
<sequence length="129" mass="14365">MSSGDTVVSLRPYFKIHEGKKEEVMRFLPQFYELSKDEPGSVHYAFSFADDGIHFACIESYANSQAVSDHLQNVLDSLGKLLELCDLVRFEVHATAADMEILKGNKVLTDTGAIFFTLDGKGWRKSVGS</sequence>
<dbReference type="Gene3D" id="3.30.70.100">
    <property type="match status" value="1"/>
</dbReference>